<dbReference type="InterPro" id="IPR023198">
    <property type="entry name" value="PGP-like_dom2"/>
</dbReference>
<accession>A0A8J3FDN5</accession>
<dbReference type="InterPro" id="IPR036412">
    <property type="entry name" value="HAD-like_sf"/>
</dbReference>
<organism evidence="1 2">
    <name type="scientific">Pilimelia anulata</name>
    <dbReference type="NCBI Taxonomy" id="53371"/>
    <lineage>
        <taxon>Bacteria</taxon>
        <taxon>Bacillati</taxon>
        <taxon>Actinomycetota</taxon>
        <taxon>Actinomycetes</taxon>
        <taxon>Micromonosporales</taxon>
        <taxon>Micromonosporaceae</taxon>
        <taxon>Pilimelia</taxon>
    </lineage>
</organism>
<reference evidence="1" key="1">
    <citation type="journal article" date="2014" name="Int. J. Syst. Evol. Microbiol.">
        <title>Complete genome sequence of Corynebacterium casei LMG S-19264T (=DSM 44701T), isolated from a smear-ripened cheese.</title>
        <authorList>
            <consortium name="US DOE Joint Genome Institute (JGI-PGF)"/>
            <person name="Walter F."/>
            <person name="Albersmeier A."/>
            <person name="Kalinowski J."/>
            <person name="Ruckert C."/>
        </authorList>
    </citation>
    <scope>NUCLEOTIDE SEQUENCE</scope>
    <source>
        <strain evidence="1">JCM 3090</strain>
    </source>
</reference>
<dbReference type="Pfam" id="PF00702">
    <property type="entry name" value="Hydrolase"/>
    <property type="match status" value="1"/>
</dbReference>
<sequence length="218" mass="22957">MIDWSRVDGVVLDCDGLLADTEPCWFRAEDSIFAEYGRRYGRAEQAELIGTEYRAAAARIAAMLGHPGHAERIADTLLSRVADEIRRGAHPMPGAVALARACAARLPVAVASNSPRPLVELTLAAIGLADLPVVTAADVPRPKPAPDVYAAACARLGVAPGRAVAFEDSPTGARAARAAGMYVVAVPSLPDQEFDADTRVPSLTDPVITDWLALIHSA</sequence>
<protein>
    <submittedName>
        <fullName evidence="1">Haloacid dehalogenase</fullName>
    </submittedName>
</protein>
<keyword evidence="2" id="KW-1185">Reference proteome</keyword>
<gene>
    <name evidence="1" type="ORF">GCM10010123_28620</name>
</gene>
<dbReference type="PANTHER" id="PTHR18901:SF38">
    <property type="entry name" value="PSEUDOURIDINE-5'-PHOSPHATASE"/>
    <property type="match status" value="1"/>
</dbReference>
<dbReference type="RefSeq" id="WP_189170612.1">
    <property type="nucleotide sequence ID" value="NZ_BMQB01000005.1"/>
</dbReference>
<dbReference type="SFLD" id="SFLDS00003">
    <property type="entry name" value="Haloacid_Dehalogenase"/>
    <property type="match status" value="1"/>
</dbReference>
<comment type="caution">
    <text evidence="1">The sequence shown here is derived from an EMBL/GenBank/DDBJ whole genome shotgun (WGS) entry which is preliminary data.</text>
</comment>
<dbReference type="Gene3D" id="3.40.50.1000">
    <property type="entry name" value="HAD superfamily/HAD-like"/>
    <property type="match status" value="1"/>
</dbReference>
<dbReference type="CDD" id="cd07505">
    <property type="entry name" value="HAD_BPGM-like"/>
    <property type="match status" value="1"/>
</dbReference>
<reference evidence="1" key="2">
    <citation type="submission" date="2020-09" db="EMBL/GenBank/DDBJ databases">
        <authorList>
            <person name="Sun Q."/>
            <person name="Ohkuma M."/>
        </authorList>
    </citation>
    <scope>NUCLEOTIDE SEQUENCE</scope>
    <source>
        <strain evidence="1">JCM 3090</strain>
    </source>
</reference>
<dbReference type="NCBIfam" id="TIGR01509">
    <property type="entry name" value="HAD-SF-IA-v3"/>
    <property type="match status" value="1"/>
</dbReference>
<evidence type="ECO:0000313" key="2">
    <source>
        <dbReference type="Proteomes" id="UP000649739"/>
    </source>
</evidence>
<proteinExistence type="predicted"/>
<dbReference type="EMBL" id="BMQB01000005">
    <property type="protein sequence ID" value="GGJ96895.1"/>
    <property type="molecule type" value="Genomic_DNA"/>
</dbReference>
<dbReference type="PANTHER" id="PTHR18901">
    <property type="entry name" value="2-DEOXYGLUCOSE-6-PHOSPHATE PHOSPHATASE 2"/>
    <property type="match status" value="1"/>
</dbReference>
<dbReference type="SFLD" id="SFLDG01129">
    <property type="entry name" value="C1.5:_HAD__Beta-PGM__Phosphata"/>
    <property type="match status" value="1"/>
</dbReference>
<dbReference type="AlphaFoldDB" id="A0A8J3FDN5"/>
<dbReference type="InterPro" id="IPR023214">
    <property type="entry name" value="HAD_sf"/>
</dbReference>
<dbReference type="SUPFAM" id="SSF56784">
    <property type="entry name" value="HAD-like"/>
    <property type="match status" value="1"/>
</dbReference>
<dbReference type="InterPro" id="IPR006439">
    <property type="entry name" value="HAD-SF_hydro_IA"/>
</dbReference>
<name>A0A8J3FDN5_9ACTN</name>
<dbReference type="Proteomes" id="UP000649739">
    <property type="component" value="Unassembled WGS sequence"/>
</dbReference>
<evidence type="ECO:0000313" key="1">
    <source>
        <dbReference type="EMBL" id="GGJ96895.1"/>
    </source>
</evidence>
<dbReference type="Gene3D" id="1.10.150.240">
    <property type="entry name" value="Putative phosphatase, domain 2"/>
    <property type="match status" value="1"/>
</dbReference>